<evidence type="ECO:0000259" key="1">
    <source>
        <dbReference type="Pfam" id="PF06283"/>
    </source>
</evidence>
<organism evidence="2 3">
    <name type="scientific">Oceanibacterium hippocampi</name>
    <dbReference type="NCBI Taxonomy" id="745714"/>
    <lineage>
        <taxon>Bacteria</taxon>
        <taxon>Pseudomonadati</taxon>
        <taxon>Pseudomonadota</taxon>
        <taxon>Alphaproteobacteria</taxon>
        <taxon>Sneathiellales</taxon>
        <taxon>Sneathiellaceae</taxon>
        <taxon>Oceanibacterium</taxon>
    </lineage>
</organism>
<evidence type="ECO:0000313" key="2">
    <source>
        <dbReference type="EMBL" id="SLN72122.1"/>
    </source>
</evidence>
<dbReference type="InParanoid" id="A0A1Y5TZG7"/>
<accession>A0A1Y5TZG7</accession>
<reference evidence="2 3" key="1">
    <citation type="submission" date="2017-03" db="EMBL/GenBank/DDBJ databases">
        <authorList>
            <person name="Afonso C.L."/>
            <person name="Miller P.J."/>
            <person name="Scott M.A."/>
            <person name="Spackman E."/>
            <person name="Goraichik I."/>
            <person name="Dimitrov K.M."/>
            <person name="Suarez D.L."/>
            <person name="Swayne D.E."/>
        </authorList>
    </citation>
    <scope>NUCLEOTIDE SEQUENCE [LARGE SCALE GENOMIC DNA]</scope>
    <source>
        <strain evidence="2 3">CECT 7691</strain>
    </source>
</reference>
<protein>
    <submittedName>
        <fullName evidence="2">Trehalose utilization</fullName>
    </submittedName>
</protein>
<dbReference type="PANTHER" id="PTHR40469">
    <property type="entry name" value="SECRETED GLYCOSYL HYDROLASE"/>
    <property type="match status" value="1"/>
</dbReference>
<dbReference type="SUPFAM" id="SSF52317">
    <property type="entry name" value="Class I glutamine amidotransferase-like"/>
    <property type="match status" value="1"/>
</dbReference>
<dbReference type="AlphaFoldDB" id="A0A1Y5TZG7"/>
<dbReference type="Pfam" id="PF06283">
    <property type="entry name" value="ThuA"/>
    <property type="match status" value="1"/>
</dbReference>
<proteinExistence type="predicted"/>
<sequence length="238" mass="26511">MRNLILTGGIRHDFADNTRAVIALLAEAGIESEATEDIDAGIASLSEEHYDLVTVMALRWRMEGDPKYAPYRAAWAYHMPEPSRQGLQRHVAHGGGLLGLHTACLCFDDWDDWREVLGGRWTWGQSFHPPRGPITVSPLRQARTHPLTRGLPEFQLEDEVFSALSLARDVTPLLNARATNADVSGQPVLWARQEGDARIVYDALGHDRESLENAVHRRILQRSALWAGKASDDTVTGF</sequence>
<feature type="domain" description="ThuA-like" evidence="1">
    <location>
        <begin position="4"/>
        <end position="227"/>
    </location>
</feature>
<name>A0A1Y5TZG7_9PROT</name>
<dbReference type="EMBL" id="FWFR01000003">
    <property type="protein sequence ID" value="SLN72122.1"/>
    <property type="molecule type" value="Genomic_DNA"/>
</dbReference>
<gene>
    <name evidence="2" type="ORF">OCH7691_03431</name>
</gene>
<dbReference type="InterPro" id="IPR029010">
    <property type="entry name" value="ThuA-like"/>
</dbReference>
<dbReference type="Gene3D" id="3.40.50.880">
    <property type="match status" value="1"/>
</dbReference>
<dbReference type="RefSeq" id="WP_176245133.1">
    <property type="nucleotide sequence ID" value="NZ_FWFR01000003.1"/>
</dbReference>
<dbReference type="InterPro" id="IPR029062">
    <property type="entry name" value="Class_I_gatase-like"/>
</dbReference>
<dbReference type="PANTHER" id="PTHR40469:SF2">
    <property type="entry name" value="GALACTOSE-BINDING DOMAIN-LIKE SUPERFAMILY PROTEIN"/>
    <property type="match status" value="1"/>
</dbReference>
<evidence type="ECO:0000313" key="3">
    <source>
        <dbReference type="Proteomes" id="UP000193200"/>
    </source>
</evidence>
<keyword evidence="3" id="KW-1185">Reference proteome</keyword>
<dbReference type="Proteomes" id="UP000193200">
    <property type="component" value="Unassembled WGS sequence"/>
</dbReference>